<dbReference type="Gene3D" id="3.40.390.80">
    <property type="entry name" value="Peptidase M60, enhancin-like domain 2"/>
    <property type="match status" value="1"/>
</dbReference>
<dbReference type="Pfam" id="PF19190">
    <property type="entry name" value="BACON_2"/>
    <property type="match status" value="1"/>
</dbReference>
<dbReference type="InterPro" id="IPR031161">
    <property type="entry name" value="Peptidase_M60_dom"/>
</dbReference>
<organism evidence="3 4">
    <name type="scientific">Alloprevotella rava</name>
    <dbReference type="NCBI Taxonomy" id="671218"/>
    <lineage>
        <taxon>Bacteria</taxon>
        <taxon>Pseudomonadati</taxon>
        <taxon>Bacteroidota</taxon>
        <taxon>Bacteroidia</taxon>
        <taxon>Bacteroidales</taxon>
        <taxon>Prevotellaceae</taxon>
        <taxon>Alloprevotella</taxon>
    </lineage>
</organism>
<dbReference type="CDD" id="cd14948">
    <property type="entry name" value="BACON"/>
    <property type="match status" value="1"/>
</dbReference>
<gene>
    <name evidence="3" type="ORF">FHS60_001914</name>
</gene>
<name>A0A7W5UK60_9BACT</name>
<dbReference type="Gene3D" id="2.60.40.10">
    <property type="entry name" value="Immunoglobulins"/>
    <property type="match status" value="1"/>
</dbReference>
<dbReference type="PROSITE" id="PS51723">
    <property type="entry name" value="PEPTIDASE_M60"/>
    <property type="match status" value="1"/>
</dbReference>
<dbReference type="Gene3D" id="1.10.390.30">
    <property type="entry name" value="Peptidase M60, enhancin-like domain 3"/>
    <property type="match status" value="1"/>
</dbReference>
<feature type="chain" id="PRO_5030652107" description="Peptidase M60 domain-containing protein" evidence="1">
    <location>
        <begin position="26"/>
        <end position="874"/>
    </location>
</feature>
<dbReference type="SMART" id="SM01276">
    <property type="entry name" value="M60-like"/>
    <property type="match status" value="1"/>
</dbReference>
<accession>A0A7W5UK60</accession>
<proteinExistence type="predicted"/>
<reference evidence="3 4" key="1">
    <citation type="submission" date="2020-08" db="EMBL/GenBank/DDBJ databases">
        <title>Genomic Encyclopedia of Type Strains, Phase IV (KMG-IV): sequencing the most valuable type-strain genomes for metagenomic binning, comparative biology and taxonomic classification.</title>
        <authorList>
            <person name="Goeker M."/>
        </authorList>
    </citation>
    <scope>NUCLEOTIDE SEQUENCE [LARGE SCALE GENOMIC DNA]</scope>
    <source>
        <strain evidence="3 4">DSM 22548</strain>
    </source>
</reference>
<sequence>MKNIRKIMLTGFAALSLLAAIPSVAQSTLPTGALPMIVTPHNQTLNYKERTLCFDITANVDYTATSDAAWATVTKSQNGIYVHVDQNYYGESRTANITFKSATTDLSQVLKLTQQADASANELPQDPVIRPTNVTANNSMSGHSANLTLDKDYASIWHTAWGAGGFNVTESNPAVLTYSFSGNNQIDYINYVPRQDSQTNGSFEKVQVLIRLQGESAFTLYKTFNWSGDNSVKQISFETPLKNVVQIQFRVLSGAGDFASCAEMEFRQRTSMSAFDIFTDDLYASLKPGVTEAQIDTISVPLIRALAHQLYNGTYSTKYRVAEYPCYNSPRYYSKLWNAPGKYYDQLSGVTGINIPSGSTTAVVVRGIPSGMNVTLKVVAWYEGKDGGNFDGGNPITSTFALNNGINVINYTFGYDGLAYICYTAEGNSSDYAPIKAHFINGQVNGYLSPEKTNEEMHALTGNAKNICMDVVGKHVHSVWTSKGLHNYCKSTDGTSIGYRQYMNVLDTLITWEQRLLGFEKYNSLPNLRTMAYSNYTYYMFQGGFGVSFHHTQERRVLNCRTLVYNDEDAIWGLSHEWGHQHQMLPYFNWAGMSEVSNNMNSYYNVMHMGYPYDREGQFRNWINFANNVVLNDNAYASERKVSEHRRQAFLHQDEVNWNAELQDFTRTTGADSVITACSVDATRGWALQDLGVNHALAPLVDLYNYFSENGFPDIAPDWYESLRQSDNAEGSKIEKQNGLDKYELLASAQNGSNVKWNAYKTAYPTSVWTTHNFVVPSRGWYSNSVPFIFNYIRKVSRLTGYNLTPFFEKWGFLRQVSMRVGDYGDKWYILIPSMYDEFVQDMDALGLQECNAEMIRTISTYRGKRFARPTFPN</sequence>
<dbReference type="Proteomes" id="UP000541425">
    <property type="component" value="Unassembled WGS sequence"/>
</dbReference>
<comment type="caution">
    <text evidence="3">The sequence shown here is derived from an EMBL/GenBank/DDBJ whole genome shotgun (WGS) entry which is preliminary data.</text>
</comment>
<dbReference type="RefSeq" id="WP_183697772.1">
    <property type="nucleotide sequence ID" value="NZ_JACICA010000012.1"/>
</dbReference>
<dbReference type="Pfam" id="PF13402">
    <property type="entry name" value="Peptidase_M60"/>
    <property type="match status" value="1"/>
</dbReference>
<dbReference type="InterPro" id="IPR042279">
    <property type="entry name" value="Pep_M60_3"/>
</dbReference>
<protein>
    <recommendedName>
        <fullName evidence="2">Peptidase M60 domain-containing protein</fullName>
    </recommendedName>
</protein>
<dbReference type="EMBL" id="JACICA010000012">
    <property type="protein sequence ID" value="MBB3703425.1"/>
    <property type="molecule type" value="Genomic_DNA"/>
</dbReference>
<dbReference type="InterPro" id="IPR013783">
    <property type="entry name" value="Ig-like_fold"/>
</dbReference>
<dbReference type="InterPro" id="IPR024361">
    <property type="entry name" value="BACON"/>
</dbReference>
<evidence type="ECO:0000313" key="4">
    <source>
        <dbReference type="Proteomes" id="UP000541425"/>
    </source>
</evidence>
<feature type="domain" description="Peptidase M60" evidence="2">
    <location>
        <begin position="346"/>
        <end position="659"/>
    </location>
</feature>
<feature type="signal peptide" evidence="1">
    <location>
        <begin position="1"/>
        <end position="25"/>
    </location>
</feature>
<evidence type="ECO:0000313" key="3">
    <source>
        <dbReference type="EMBL" id="MBB3703425.1"/>
    </source>
</evidence>
<evidence type="ECO:0000256" key="1">
    <source>
        <dbReference type="SAM" id="SignalP"/>
    </source>
</evidence>
<dbReference type="InterPro" id="IPR008979">
    <property type="entry name" value="Galactose-bd-like_sf"/>
</dbReference>
<evidence type="ECO:0000259" key="2">
    <source>
        <dbReference type="PROSITE" id="PS51723"/>
    </source>
</evidence>
<keyword evidence="1" id="KW-0732">Signal</keyword>
<dbReference type="SUPFAM" id="SSF49785">
    <property type="entry name" value="Galactose-binding domain-like"/>
    <property type="match status" value="1"/>
</dbReference>
<dbReference type="AlphaFoldDB" id="A0A7W5UK60"/>
<dbReference type="Gene3D" id="2.60.120.260">
    <property type="entry name" value="Galactose-binding domain-like"/>
    <property type="match status" value="1"/>
</dbReference>